<feature type="region of interest" description="Disordered" evidence="1">
    <location>
        <begin position="76"/>
        <end position="102"/>
    </location>
</feature>
<dbReference type="Proteomes" id="UP000000582">
    <property type="component" value="Chromosome"/>
</dbReference>
<dbReference type="EMBL" id="BA000036">
    <property type="protein sequence ID" value="BAB99917.1"/>
    <property type="molecule type" value="Genomic_DNA"/>
</dbReference>
<keyword evidence="3" id="KW-1185">Reference proteome</keyword>
<proteinExistence type="predicted"/>
<gene>
    <name evidence="2" type="ordered locus">Cgl2524</name>
</gene>
<evidence type="ECO:0000313" key="2">
    <source>
        <dbReference type="EMBL" id="BAB99917.1"/>
    </source>
</evidence>
<dbReference type="HOGENOM" id="CLU_2272644_0_0_11"/>
<organism evidence="2 3">
    <name type="scientific">Corynebacterium glutamicum (strain ATCC 13032 / DSM 20300 / JCM 1318 / BCRC 11384 / CCUG 27702 / LMG 3730 / NBRC 12168 / NCIMB 10025 / NRRL B-2784 / 534)</name>
    <dbReference type="NCBI Taxonomy" id="196627"/>
    <lineage>
        <taxon>Bacteria</taxon>
        <taxon>Bacillati</taxon>
        <taxon>Actinomycetota</taxon>
        <taxon>Actinomycetes</taxon>
        <taxon>Mycobacteriales</taxon>
        <taxon>Corynebacteriaceae</taxon>
        <taxon>Corynebacterium</taxon>
    </lineage>
</organism>
<reference evidence="3" key="1">
    <citation type="journal article" date="2003" name="Appl. Microbiol. Biotechnol.">
        <title>The Corynebacterium glutamicum genome: features and impacts on biotechnological processes.</title>
        <authorList>
            <person name="Ikeda M."/>
            <person name="Nakagawa S."/>
        </authorList>
    </citation>
    <scope>NUCLEOTIDE SEQUENCE [LARGE SCALE GENOMIC DNA]</scope>
    <source>
        <strain evidence="3">ATCC 13032 / DSM 20300 / BCRC 11384 / JCM 1318 / LMG 3730 / NCIMB 10025</strain>
    </source>
</reference>
<dbReference type="AlphaFoldDB" id="Q8NMP3"/>
<accession>Q8NMP3</accession>
<dbReference type="KEGG" id="cgl:Cgl2524"/>
<sequence length="102" mass="11632">MPKKNVFQTIHEVAARFSHLWAVTFNQRCEGVHNLTDISPGSPTPTVNPCHRFHNSPRRGSIEWLRRPFQGRFLLKRDVPPRGPRGAWRSPTPICASEKPAP</sequence>
<evidence type="ECO:0000313" key="3">
    <source>
        <dbReference type="Proteomes" id="UP000000582"/>
    </source>
</evidence>
<dbReference type="BioCyc" id="CORYNE:G18NG-12128-MONOMER"/>
<name>Q8NMP3_CORGL</name>
<protein>
    <submittedName>
        <fullName evidence="2">Uncharacterized protein</fullName>
    </submittedName>
</protein>
<evidence type="ECO:0000256" key="1">
    <source>
        <dbReference type="SAM" id="MobiDB-lite"/>
    </source>
</evidence>